<feature type="transmembrane region" description="Helical" evidence="7">
    <location>
        <begin position="64"/>
        <end position="84"/>
    </location>
</feature>
<feature type="transmembrane region" description="Helical" evidence="7">
    <location>
        <begin position="186"/>
        <end position="210"/>
    </location>
</feature>
<dbReference type="AlphaFoldDB" id="A0A6L6GC46"/>
<feature type="transmembrane region" description="Helical" evidence="7">
    <location>
        <begin position="137"/>
        <end position="155"/>
    </location>
</feature>
<feature type="transmembrane region" description="Helical" evidence="7">
    <location>
        <begin position="541"/>
        <end position="563"/>
    </location>
</feature>
<evidence type="ECO:0000259" key="8">
    <source>
        <dbReference type="Pfam" id="PF12805"/>
    </source>
</evidence>
<dbReference type="Pfam" id="PF13515">
    <property type="entry name" value="FUSC_2"/>
    <property type="match status" value="1"/>
</dbReference>
<dbReference type="Pfam" id="PF12805">
    <property type="entry name" value="FUSC-like"/>
    <property type="match status" value="1"/>
</dbReference>
<feature type="transmembrane region" description="Helical" evidence="7">
    <location>
        <begin position="114"/>
        <end position="131"/>
    </location>
</feature>
<proteinExistence type="inferred from homology"/>
<feature type="domain" description="Integral membrane protein YccS N-terminal" evidence="8">
    <location>
        <begin position="116"/>
        <end position="390"/>
    </location>
</feature>
<protein>
    <submittedName>
        <fullName evidence="10">TIGR01666 family membrane protein</fullName>
    </submittedName>
</protein>
<dbReference type="InterPro" id="IPR049453">
    <property type="entry name" value="Memb_transporter_dom"/>
</dbReference>
<evidence type="ECO:0000256" key="3">
    <source>
        <dbReference type="ARBA" id="ARBA00022692"/>
    </source>
</evidence>
<feature type="transmembrane region" description="Helical" evidence="7">
    <location>
        <begin position="162"/>
        <end position="180"/>
    </location>
</feature>
<comment type="similarity">
    <text evidence="6">Belongs to the YccS/YhfK family.</text>
</comment>
<evidence type="ECO:0000256" key="2">
    <source>
        <dbReference type="ARBA" id="ARBA00022475"/>
    </source>
</evidence>
<keyword evidence="4 7" id="KW-1133">Transmembrane helix</keyword>
<dbReference type="PANTHER" id="PTHR30509:SF8">
    <property type="entry name" value="INNER MEMBRANE PROTEIN YCCS"/>
    <property type="match status" value="1"/>
</dbReference>
<evidence type="ECO:0000256" key="6">
    <source>
        <dbReference type="ARBA" id="ARBA00043993"/>
    </source>
</evidence>
<dbReference type="GO" id="GO:0005886">
    <property type="term" value="C:plasma membrane"/>
    <property type="evidence" value="ECO:0007669"/>
    <property type="project" value="UniProtKB-SubCell"/>
</dbReference>
<evidence type="ECO:0000256" key="4">
    <source>
        <dbReference type="ARBA" id="ARBA00022989"/>
    </source>
</evidence>
<accession>A0A6L6GC46</accession>
<keyword evidence="2" id="KW-1003">Cell membrane</keyword>
<dbReference type="InterPro" id="IPR010019">
    <property type="entry name" value="Integral_membrane_YccS"/>
</dbReference>
<evidence type="ECO:0000259" key="9">
    <source>
        <dbReference type="Pfam" id="PF13515"/>
    </source>
</evidence>
<keyword evidence="5 7" id="KW-0472">Membrane</keyword>
<comment type="caution">
    <text evidence="10">The sequence shown here is derived from an EMBL/GenBank/DDBJ whole genome shotgun (WGS) entry which is preliminary data.</text>
</comment>
<sequence length="764" mass="87966">MGKVECLSYFSLFTFQSPSTYLTYFKLTAHSKKFSVKFTLKNSSNNTNVNSFSLWFQSFKSNAILVYCLQICIVLSGTTLGLFYLGYQEFIVPVTLGAIATALTDFDDRLSIRLRNLLYVCVLFFSVSSILDFLHPYKFFFILFLSLSSAVLILLSALGQRYAAITFGTILLSIYTMFGLGEYSEWYFQPTCFVLGALWYGLTAIAFYLIKPTLAVQDNLSKNFEKIAELLFAKAKLFDPDNTENVEQLLYELSLKNSEVVQALNKTKASLLTRLKASRANHNTIYWLNLYFLAQDIHEQASSNYLHYEHIHKNFSRTDLIFRIQKNIRLHAISCQELAQCILHNTTYEPSFERIQALHYLKSSMQDWIQSNPQNIDVKNLQLIQTNLENFLERFTGLKNLQAQQETRYQQHVDNLNLLDDDIHDLQDLWLKLKQHLTPQSALFRHAVRIAFVFAVGYSISLLPFAKNGYWILLTSLFVCQMRYFATKSRLKMRTLGTLLGVIIGIPILYFVPSIEGQLLLTIIFGVCFFYLSAKKYAMATLMATLMVLLIFNLKGAGYAIILPRIIDTLIGCFIAWFAVSTIWPDWDFRNISNTIKKSSKATLDYLNAVVEQYRFGKNNSIEYRKARRFAHNAQTELSTMISSLSTEPNPNSELIHHAFRYLVYSHSQLSYVSALGSHREYVEDEQILNLMQWTQNTLEAVLLNQEAIPEQNIQLKLNEISQLHNQETLPDHLLLVLKQMSLLLETLPELIQLRSTLLALEIK</sequence>
<comment type="subcellular location">
    <subcellularLocation>
        <location evidence="1">Cell membrane</location>
        <topology evidence="1">Multi-pass membrane protein</topology>
    </subcellularLocation>
</comment>
<evidence type="ECO:0000256" key="7">
    <source>
        <dbReference type="SAM" id="Phobius"/>
    </source>
</evidence>
<dbReference type="NCBIfam" id="TIGR01666">
    <property type="entry name" value="YCCS"/>
    <property type="match status" value="1"/>
</dbReference>
<dbReference type="PANTHER" id="PTHR30509">
    <property type="entry name" value="P-HYDROXYBENZOIC ACID EFFLUX PUMP SUBUNIT-RELATED"/>
    <property type="match status" value="1"/>
</dbReference>
<dbReference type="NCBIfam" id="TIGR01667">
    <property type="entry name" value="YCCS_YHFK"/>
    <property type="match status" value="1"/>
</dbReference>
<dbReference type="InterPro" id="IPR010020">
    <property type="entry name" value="Integral_membrane_YCCS_YHJK"/>
</dbReference>
<feature type="transmembrane region" description="Helical" evidence="7">
    <location>
        <begin position="493"/>
        <end position="512"/>
    </location>
</feature>
<gene>
    <name evidence="10" type="primary">yccS</name>
    <name evidence="10" type="ORF">GIX10_01595</name>
</gene>
<name>A0A6L6GC46_9GAMM</name>
<evidence type="ECO:0000313" key="10">
    <source>
        <dbReference type="EMBL" id="MTD10151.1"/>
    </source>
</evidence>
<keyword evidence="3 7" id="KW-0812">Transmembrane</keyword>
<feature type="transmembrane region" description="Helical" evidence="7">
    <location>
        <begin position="518"/>
        <end position="534"/>
    </location>
</feature>
<dbReference type="InterPro" id="IPR032692">
    <property type="entry name" value="YccS_N"/>
</dbReference>
<organism evidence="10 11">
    <name type="scientific">Acinetobacter faecalis</name>
    <dbReference type="NCBI Taxonomy" id="2665161"/>
    <lineage>
        <taxon>Bacteria</taxon>
        <taxon>Pseudomonadati</taxon>
        <taxon>Pseudomonadota</taxon>
        <taxon>Gammaproteobacteria</taxon>
        <taxon>Moraxellales</taxon>
        <taxon>Moraxellaceae</taxon>
        <taxon>Acinetobacter</taxon>
    </lineage>
</organism>
<dbReference type="Proteomes" id="UP000473854">
    <property type="component" value="Unassembled WGS sequence"/>
</dbReference>
<evidence type="ECO:0000313" key="11">
    <source>
        <dbReference type="Proteomes" id="UP000473854"/>
    </source>
</evidence>
<feature type="transmembrane region" description="Helical" evidence="7">
    <location>
        <begin position="442"/>
        <end position="463"/>
    </location>
</feature>
<evidence type="ECO:0000256" key="5">
    <source>
        <dbReference type="ARBA" id="ARBA00023136"/>
    </source>
</evidence>
<evidence type="ECO:0000256" key="1">
    <source>
        <dbReference type="ARBA" id="ARBA00004651"/>
    </source>
</evidence>
<dbReference type="EMBL" id="WLYL01000003">
    <property type="protein sequence ID" value="MTD10151.1"/>
    <property type="molecule type" value="Genomic_DNA"/>
</dbReference>
<reference evidence="10 11" key="1">
    <citation type="submission" date="2019-11" db="EMBL/GenBank/DDBJ databases">
        <authorList>
            <person name="An D."/>
        </authorList>
    </citation>
    <scope>NUCLEOTIDE SEQUENCE [LARGE SCALE GENOMIC DNA]</scope>
    <source>
        <strain evidence="10 11">YIM 103518</strain>
    </source>
</reference>
<feature type="domain" description="Integral membrane bound transporter" evidence="9">
    <location>
        <begin position="462"/>
        <end position="578"/>
    </location>
</feature>